<reference evidence="2" key="1">
    <citation type="submission" date="2023-01" db="EMBL/GenBank/DDBJ databases">
        <authorList>
            <person name="Van Ghelder C."/>
            <person name="Rancurel C."/>
        </authorList>
    </citation>
    <scope>NUCLEOTIDE SEQUENCE</scope>
    <source>
        <strain evidence="2">CNCM I-4278</strain>
    </source>
</reference>
<feature type="region of interest" description="Disordered" evidence="1">
    <location>
        <begin position="355"/>
        <end position="397"/>
    </location>
</feature>
<keyword evidence="3" id="KW-1185">Reference proteome</keyword>
<dbReference type="InterPro" id="IPR039535">
    <property type="entry name" value="ASST-like"/>
</dbReference>
<gene>
    <name evidence="2" type="ORF">PDIGIT_LOCUS14534</name>
</gene>
<dbReference type="SUPFAM" id="SSF50998">
    <property type="entry name" value="Quinoprotein alcohol dehydrogenase-like"/>
    <property type="match status" value="1"/>
</dbReference>
<dbReference type="InterPro" id="IPR011047">
    <property type="entry name" value="Quinoprotein_ADH-like_sf"/>
</dbReference>
<dbReference type="OrthoDB" id="5427350at2759"/>
<accession>A0A9W4UVX2</accession>
<dbReference type="Pfam" id="PF14269">
    <property type="entry name" value="Arylsulfotran_2"/>
    <property type="match status" value="1"/>
</dbReference>
<evidence type="ECO:0000313" key="3">
    <source>
        <dbReference type="Proteomes" id="UP001152607"/>
    </source>
</evidence>
<dbReference type="EMBL" id="CAOQHR010000011">
    <property type="protein sequence ID" value="CAI6341338.1"/>
    <property type="molecule type" value="Genomic_DNA"/>
</dbReference>
<dbReference type="InterPro" id="IPR053143">
    <property type="entry name" value="Arylsulfate_ST"/>
</dbReference>
<sequence>MLNQSYDEIAHLQVAGFGDNMGDLHEFYITEDDTALVAIYHPIPWDLTSMGGIEDGWLMDSSFQELDIETGDLIFEWNATDHVGVNETYVSLAPDDDFGRSAELAWDWFHINSVMKDENGDYIISGRTMSCVYKISGEDGHIIWRLHGKRSDFEFESSDAEFHFQHDARWLNEKQTRMTVWDNGDPQADVSVSRGLLLDIDQDARTASLVQDFTNENRTFGEFMGSVQAIDASNETTNFMLGFGSEPYFAEVDRDDNVLLSVQLAQSDVTSYRIYKQQWQGKPSTDPDMFWNGSHVYLSWNGATDVETWEVYTGANETSDMNSWTRIASARRTGFETTIDIADVDNMDTYVRGKALNSDGDELGRTKVSGDGEPNQRSSTDDDGEESGGDESGAASMADGRTAGMYFSVLLVVGSVLI</sequence>
<comment type="caution">
    <text evidence="2">The sequence shown here is derived from an EMBL/GenBank/DDBJ whole genome shotgun (WGS) entry which is preliminary data.</text>
</comment>
<name>A0A9W4UVX2_9PLEO</name>
<dbReference type="PANTHER" id="PTHR35340">
    <property type="entry name" value="PQQ ENZYME REPEAT PROTEIN-RELATED"/>
    <property type="match status" value="1"/>
</dbReference>
<protein>
    <recommendedName>
        <fullName evidence="4">ASST-domain-containing protein</fullName>
    </recommendedName>
</protein>
<dbReference type="PANTHER" id="PTHR35340:SF5">
    <property type="entry name" value="ASST-DOMAIN-CONTAINING PROTEIN"/>
    <property type="match status" value="1"/>
</dbReference>
<proteinExistence type="predicted"/>
<evidence type="ECO:0000313" key="2">
    <source>
        <dbReference type="EMBL" id="CAI6341338.1"/>
    </source>
</evidence>
<evidence type="ECO:0000256" key="1">
    <source>
        <dbReference type="SAM" id="MobiDB-lite"/>
    </source>
</evidence>
<dbReference type="AlphaFoldDB" id="A0A9W4UVX2"/>
<dbReference type="Proteomes" id="UP001152607">
    <property type="component" value="Unassembled WGS sequence"/>
</dbReference>
<evidence type="ECO:0008006" key="4">
    <source>
        <dbReference type="Google" id="ProtNLM"/>
    </source>
</evidence>
<organism evidence="2 3">
    <name type="scientific">Periconia digitata</name>
    <dbReference type="NCBI Taxonomy" id="1303443"/>
    <lineage>
        <taxon>Eukaryota</taxon>
        <taxon>Fungi</taxon>
        <taxon>Dikarya</taxon>
        <taxon>Ascomycota</taxon>
        <taxon>Pezizomycotina</taxon>
        <taxon>Dothideomycetes</taxon>
        <taxon>Pleosporomycetidae</taxon>
        <taxon>Pleosporales</taxon>
        <taxon>Massarineae</taxon>
        <taxon>Periconiaceae</taxon>
        <taxon>Periconia</taxon>
    </lineage>
</organism>